<dbReference type="Proteomes" id="UP000092124">
    <property type="component" value="Unassembled WGS sequence"/>
</dbReference>
<comment type="subcellular location">
    <subcellularLocation>
        <location evidence="1">Nucleus</location>
        <location evidence="1">Nucleolus</location>
    </subcellularLocation>
</comment>
<evidence type="ECO:0000256" key="3">
    <source>
        <dbReference type="ARBA" id="ARBA00022552"/>
    </source>
</evidence>
<evidence type="ECO:0000256" key="5">
    <source>
        <dbReference type="ARBA" id="ARBA00046634"/>
    </source>
</evidence>
<reference evidence="7 8" key="1">
    <citation type="submission" date="2016-06" db="EMBL/GenBank/DDBJ databases">
        <title>The Draft Genome Sequence and Annotation of the Desert Woodrat Neotoma lepida.</title>
        <authorList>
            <person name="Campbell M."/>
            <person name="Oakeson K.F."/>
            <person name="Yandell M."/>
            <person name="Halpert J.R."/>
            <person name="Dearing D."/>
        </authorList>
    </citation>
    <scope>NUCLEOTIDE SEQUENCE [LARGE SCALE GENOMIC DNA]</scope>
    <source>
        <strain evidence="7">417</strain>
        <tissue evidence="7">Liver</tissue>
    </source>
</reference>
<evidence type="ECO:0000256" key="4">
    <source>
        <dbReference type="ARBA" id="ARBA00045281"/>
    </source>
</evidence>
<keyword evidence="3" id="KW-0698">rRNA processing</keyword>
<protein>
    <recommendedName>
        <fullName evidence="6">Brix domain-containing protein</fullName>
    </recommendedName>
</protein>
<dbReference type="OrthoDB" id="10253204at2759"/>
<organism evidence="7 8">
    <name type="scientific">Neotoma lepida</name>
    <name type="common">Desert woodrat</name>
    <dbReference type="NCBI Taxonomy" id="56216"/>
    <lineage>
        <taxon>Eukaryota</taxon>
        <taxon>Metazoa</taxon>
        <taxon>Chordata</taxon>
        <taxon>Craniata</taxon>
        <taxon>Vertebrata</taxon>
        <taxon>Euteleostomi</taxon>
        <taxon>Mammalia</taxon>
        <taxon>Eutheria</taxon>
        <taxon>Euarchontoglires</taxon>
        <taxon>Glires</taxon>
        <taxon>Rodentia</taxon>
        <taxon>Myomorpha</taxon>
        <taxon>Muroidea</taxon>
        <taxon>Cricetidae</taxon>
        <taxon>Neotominae</taxon>
        <taxon>Neotoma</taxon>
    </lineage>
</organism>
<evidence type="ECO:0000313" key="7">
    <source>
        <dbReference type="EMBL" id="OBS74221.1"/>
    </source>
</evidence>
<dbReference type="EMBL" id="LZPO01044459">
    <property type="protein sequence ID" value="OBS74221.1"/>
    <property type="molecule type" value="Genomic_DNA"/>
</dbReference>
<dbReference type="Gene3D" id="3.40.50.10480">
    <property type="entry name" value="Probable brix-domain ribosomal biogenesis protein"/>
    <property type="match status" value="1"/>
</dbReference>
<dbReference type="GO" id="GO:0034457">
    <property type="term" value="C:Mpp10 complex"/>
    <property type="evidence" value="ECO:0007669"/>
    <property type="project" value="TreeGrafter"/>
</dbReference>
<dbReference type="PANTHER" id="PTHR22734:SF2">
    <property type="entry name" value="U3 SMALL NUCLEOLAR RIBONUCLEOPROTEIN PROTEIN IMP4"/>
    <property type="match status" value="1"/>
</dbReference>
<name>A0A1A6H7D1_NEOLE</name>
<dbReference type="Pfam" id="PF04427">
    <property type="entry name" value="Brix"/>
    <property type="match status" value="1"/>
</dbReference>
<keyword evidence="2" id="KW-0690">Ribosome biogenesis</keyword>
<dbReference type="InterPro" id="IPR044281">
    <property type="entry name" value="IMP4/RPF1"/>
</dbReference>
<comment type="function">
    <text evidence="4">Component of the 60-80S U3 small nucleolar ribonucleoprotein (U3 snoRNP). Required for the early cleavages during pre-18S ribosomal RNA processing. Part of the small subunit (SSU) processome, first precursor of the small eukaryotic ribosomal subunit. During the assembly of the SSU processome in the nucleolus, many ribosome biogenesis factors, an RNA chaperone and ribosomal proteins associate with the nascent pre-rRNA and work in concert to generate RNA folding, modifications, rearrangements and cleavage as well as targeted degradation of pre-ribosomal RNA by the RNA exosome.</text>
</comment>
<feature type="domain" description="Brix" evidence="6">
    <location>
        <begin position="83"/>
        <end position="229"/>
    </location>
</feature>
<proteinExistence type="predicted"/>
<dbReference type="SUPFAM" id="SSF52954">
    <property type="entry name" value="Class II aaRS ABD-related"/>
    <property type="match status" value="1"/>
</dbReference>
<dbReference type="AlphaFoldDB" id="A0A1A6H7D1"/>
<comment type="caution">
    <text evidence="7">The sequence shown here is derived from an EMBL/GenBank/DDBJ whole genome shotgun (WGS) entry which is preliminary data.</text>
</comment>
<dbReference type="InterPro" id="IPR007109">
    <property type="entry name" value="Brix"/>
</dbReference>
<accession>A0A1A6H7D1</accession>
<dbReference type="GO" id="GO:0030515">
    <property type="term" value="F:snoRNA binding"/>
    <property type="evidence" value="ECO:0007669"/>
    <property type="project" value="TreeGrafter"/>
</dbReference>
<evidence type="ECO:0000256" key="2">
    <source>
        <dbReference type="ARBA" id="ARBA00022517"/>
    </source>
</evidence>
<dbReference type="GO" id="GO:0032040">
    <property type="term" value="C:small-subunit processome"/>
    <property type="evidence" value="ECO:0007669"/>
    <property type="project" value="TreeGrafter"/>
</dbReference>
<dbReference type="STRING" id="56216.A0A1A6H7D1"/>
<evidence type="ECO:0000259" key="6">
    <source>
        <dbReference type="PROSITE" id="PS50833"/>
    </source>
</evidence>
<comment type="subunit">
    <text evidence="5">Part of the small subunit (SSU) processome, composed of more than 70 proteins and the RNA chaperone small nucleolar RNA (snoRNA) U3. Component of a heterotrimeric complex containing IMP3, IMP4 and MPHOSPH10. Interacts with MPHOSPH10.</text>
</comment>
<sequence length="256" mass="29942">MLRREARLRREYLYRKAREDAQRSVQEKKERVKRALEENQLIPTELRREALALQGSLEFDDAGGEGVTSHVDDEYRWAGVEDPKIMITTSRDPSSRLKMFAKELKLVFPGAQRMNRGRHEVGALVRACKANGVTDLLVVHEHRGTPGKACQRERERGLLSWQSVSDILRYLFPVPKDDSHRVITFANQDDYISFRHHVYKKTDHRNVELTEVGPRFELKLYMIRLGTLEQEATADVEWRWHPYTNTARKRVFLSAE</sequence>
<dbReference type="GO" id="GO:0042134">
    <property type="term" value="F:rRNA primary transcript binding"/>
    <property type="evidence" value="ECO:0007669"/>
    <property type="project" value="InterPro"/>
</dbReference>
<dbReference type="SMART" id="SM00879">
    <property type="entry name" value="Brix"/>
    <property type="match status" value="1"/>
</dbReference>
<dbReference type="PROSITE" id="PS50833">
    <property type="entry name" value="BRIX"/>
    <property type="match status" value="1"/>
</dbReference>
<gene>
    <name evidence="7" type="ORF">A6R68_15250</name>
</gene>
<keyword evidence="8" id="KW-1185">Reference proteome</keyword>
<dbReference type="GO" id="GO:0006364">
    <property type="term" value="P:rRNA processing"/>
    <property type="evidence" value="ECO:0007669"/>
    <property type="project" value="UniProtKB-KW"/>
</dbReference>
<evidence type="ECO:0000313" key="8">
    <source>
        <dbReference type="Proteomes" id="UP000092124"/>
    </source>
</evidence>
<dbReference type="PANTHER" id="PTHR22734">
    <property type="entry name" value="U3 SMALL NUCLEOLAR RIBONUCLEOPROTEIN PROTEIN IMP4"/>
    <property type="match status" value="1"/>
</dbReference>
<evidence type="ECO:0000256" key="1">
    <source>
        <dbReference type="ARBA" id="ARBA00004604"/>
    </source>
</evidence>